<dbReference type="HOGENOM" id="CLU_007946_12_1_1"/>
<evidence type="ECO:0000313" key="10">
    <source>
        <dbReference type="EMBL" id="AAS53527.2"/>
    </source>
</evidence>
<protein>
    <submittedName>
        <fullName evidence="10">AFR156Wp</fullName>
    </submittedName>
</protein>
<keyword evidence="3" id="KW-0813">Transport</keyword>
<evidence type="ECO:0000256" key="5">
    <source>
        <dbReference type="ARBA" id="ARBA00022970"/>
    </source>
</evidence>
<dbReference type="OrthoDB" id="3900342at2759"/>
<keyword evidence="11" id="KW-1185">Reference proteome</keyword>
<dbReference type="Pfam" id="PF00324">
    <property type="entry name" value="AA_permease"/>
    <property type="match status" value="1"/>
</dbReference>
<feature type="transmembrane region" description="Helical" evidence="8">
    <location>
        <begin position="388"/>
        <end position="405"/>
    </location>
</feature>
<accession>Q754B4</accession>
<reference evidence="11" key="2">
    <citation type="journal article" date="2013" name="G3 (Bethesda)">
        <title>Genomes of Ashbya fungi isolated from insects reveal four mating-type loci, numerous translocations, lack of transposons, and distinct gene duplications.</title>
        <authorList>
            <person name="Dietrich F.S."/>
            <person name="Voegeli S."/>
            <person name="Kuo S."/>
            <person name="Philippsen P."/>
        </authorList>
    </citation>
    <scope>GENOME REANNOTATION</scope>
    <source>
        <strain evidence="11">ATCC 10895 / CBS 109.51 / FGSC 9923 / NRRL Y-1056</strain>
    </source>
</reference>
<feature type="transmembrane region" description="Helical" evidence="8">
    <location>
        <begin position="490"/>
        <end position="509"/>
    </location>
</feature>
<name>Q754B4_EREGS</name>
<feature type="transmembrane region" description="Helical" evidence="8">
    <location>
        <begin position="197"/>
        <end position="215"/>
    </location>
</feature>
<dbReference type="Gene3D" id="1.20.1740.10">
    <property type="entry name" value="Amino acid/polyamine transporter I"/>
    <property type="match status" value="1"/>
</dbReference>
<feature type="transmembrane region" description="Helical" evidence="8">
    <location>
        <begin position="461"/>
        <end position="484"/>
    </location>
</feature>
<evidence type="ECO:0000256" key="2">
    <source>
        <dbReference type="ARBA" id="ARBA00006983"/>
    </source>
</evidence>
<reference evidence="10 11" key="1">
    <citation type="journal article" date="2004" name="Science">
        <title>The Ashbya gossypii genome as a tool for mapping the ancient Saccharomyces cerevisiae genome.</title>
        <authorList>
            <person name="Dietrich F.S."/>
            <person name="Voegeli S."/>
            <person name="Brachat S."/>
            <person name="Lerch A."/>
            <person name="Gates K."/>
            <person name="Steiner S."/>
            <person name="Mohr C."/>
            <person name="Pohlmann R."/>
            <person name="Luedi P."/>
            <person name="Choi S."/>
            <person name="Wing R.A."/>
            <person name="Flavier A."/>
            <person name="Gaffney T.D."/>
            <person name="Philippsen P."/>
        </authorList>
    </citation>
    <scope>NUCLEOTIDE SEQUENCE [LARGE SCALE GENOMIC DNA]</scope>
    <source>
        <strain evidence="11">ATCC 10895 / CBS 109.51 / FGSC 9923 / NRRL Y-1056</strain>
    </source>
</reference>
<evidence type="ECO:0000256" key="6">
    <source>
        <dbReference type="ARBA" id="ARBA00022989"/>
    </source>
</evidence>
<gene>
    <name evidence="10" type="ORF">AGOS_AFR156W</name>
</gene>
<proteinExistence type="inferred from homology"/>
<dbReference type="EMBL" id="AE016819">
    <property type="protein sequence ID" value="AAS53527.2"/>
    <property type="molecule type" value="Genomic_DNA"/>
</dbReference>
<dbReference type="Proteomes" id="UP000000591">
    <property type="component" value="Chromosome VI"/>
</dbReference>
<feature type="transmembrane region" description="Helical" evidence="8">
    <location>
        <begin position="136"/>
        <end position="157"/>
    </location>
</feature>
<evidence type="ECO:0000313" key="11">
    <source>
        <dbReference type="Proteomes" id="UP000000591"/>
    </source>
</evidence>
<dbReference type="PIRSF" id="PIRSF006060">
    <property type="entry name" value="AA_transporter"/>
    <property type="match status" value="1"/>
</dbReference>
<comment type="subcellular location">
    <subcellularLocation>
        <location evidence="1">Membrane</location>
        <topology evidence="1">Multi-pass membrane protein</topology>
    </subcellularLocation>
</comment>
<dbReference type="InterPro" id="IPR050524">
    <property type="entry name" value="APC_YAT"/>
</dbReference>
<feature type="transmembrane region" description="Helical" evidence="8">
    <location>
        <begin position="286"/>
        <end position="305"/>
    </location>
</feature>
<dbReference type="GO" id="GO:0015171">
    <property type="term" value="F:amino acid transmembrane transporter activity"/>
    <property type="evidence" value="ECO:0000318"/>
    <property type="project" value="GO_Central"/>
</dbReference>
<sequence length="558" mass="61901">MADRASSASIEKADNGGYMHKVKTPHSRTSLEELETQSAGSEYNTLHKGLQSRHIQLIALGGCIGTGLFVGTSWTLHNCGAAPLLLSFILISTIVYPIMCSLAEMICYLPQQGSVPELVSRYVDPSLGFATGWNYAYAYAILVAAELSAAASVVSYWDNPVPMAAWITIFLVVVVGLNFTAVKYYGEAEFWFASIKLICILGLLVVSVVIFFGGAPNHDRTGFRYWKNPGPFAMSLAPGSTGRFLDVWRAVIKSAFAFILSPELIGIACVEAQDTRRNTEKASRRFIYRIIFFYVSCALMIGVILSRTDPKLIEALETGAPGAASSPFVQGIANAGIPVLDHVINVAILSSAWSAGNSFMYASTRMVLALAREGNAPKFLTKINRYGVPYNAVIVCTLVACLAYLNVKTTSANVFQWLSNICTISGFIGWFAMGIAYIRFRRGIVFNNLQSRIPYQGPLQPYIAYYFTFMTVVVCLTNGFHVFLKGRWNVVDFVAAYVTLPIYLVLYLGHKLWFRTRWYIPVEQIDVITGLVEAEEESKMTPPRIPKNLWEKFLYWLL</sequence>
<dbReference type="eggNOG" id="KOG1286">
    <property type="taxonomic scope" value="Eukaryota"/>
</dbReference>
<evidence type="ECO:0000256" key="1">
    <source>
        <dbReference type="ARBA" id="ARBA00004141"/>
    </source>
</evidence>
<dbReference type="FunCoup" id="Q754B4">
    <property type="interactions" value="173"/>
</dbReference>
<organism evidence="10 11">
    <name type="scientific">Eremothecium gossypii (strain ATCC 10895 / CBS 109.51 / FGSC 9923 / NRRL Y-1056)</name>
    <name type="common">Yeast</name>
    <name type="synonym">Ashbya gossypii</name>
    <dbReference type="NCBI Taxonomy" id="284811"/>
    <lineage>
        <taxon>Eukaryota</taxon>
        <taxon>Fungi</taxon>
        <taxon>Dikarya</taxon>
        <taxon>Ascomycota</taxon>
        <taxon>Saccharomycotina</taxon>
        <taxon>Saccharomycetes</taxon>
        <taxon>Saccharomycetales</taxon>
        <taxon>Saccharomycetaceae</taxon>
        <taxon>Eremothecium</taxon>
    </lineage>
</organism>
<keyword evidence="4 8" id="KW-0812">Transmembrane</keyword>
<comment type="similarity">
    <text evidence="2">Belongs to the amino acid-polyamine-organocation (APC) superfamily. YAT (TC 2.A.3.10) family.</text>
</comment>
<feature type="transmembrane region" description="Helical" evidence="8">
    <location>
        <begin position="163"/>
        <end position="185"/>
    </location>
</feature>
<dbReference type="GO" id="GO:0016020">
    <property type="term" value="C:membrane"/>
    <property type="evidence" value="ECO:0000318"/>
    <property type="project" value="GO_Central"/>
</dbReference>
<evidence type="ECO:0000256" key="4">
    <source>
        <dbReference type="ARBA" id="ARBA00022692"/>
    </source>
</evidence>
<dbReference type="GO" id="GO:0003333">
    <property type="term" value="P:amino acid transmembrane transport"/>
    <property type="evidence" value="ECO:0000318"/>
    <property type="project" value="GO_Central"/>
</dbReference>
<evidence type="ECO:0000256" key="3">
    <source>
        <dbReference type="ARBA" id="ARBA00022448"/>
    </source>
</evidence>
<dbReference type="OMA" id="AIMCIVP"/>
<feature type="transmembrane region" description="Helical" evidence="8">
    <location>
        <begin position="82"/>
        <end position="103"/>
    </location>
</feature>
<dbReference type="FunFam" id="1.20.1740.10:FF:000006">
    <property type="entry name" value="General amino acid permease"/>
    <property type="match status" value="1"/>
</dbReference>
<dbReference type="PANTHER" id="PTHR43341:SF36">
    <property type="entry name" value="PROLINE-SPECIFIC PERMEASE"/>
    <property type="match status" value="1"/>
</dbReference>
<dbReference type="KEGG" id="ago:AGOS_AFR156W"/>
<dbReference type="RefSeq" id="NP_985703.2">
    <property type="nucleotide sequence ID" value="NM_211057.2"/>
</dbReference>
<keyword evidence="5" id="KW-0029">Amino-acid transport</keyword>
<evidence type="ECO:0000256" key="7">
    <source>
        <dbReference type="ARBA" id="ARBA00023136"/>
    </source>
</evidence>
<keyword evidence="6 8" id="KW-1133">Transmembrane helix</keyword>
<feature type="domain" description="Amino acid permease/ SLC12A" evidence="9">
    <location>
        <begin position="54"/>
        <end position="517"/>
    </location>
</feature>
<feature type="transmembrane region" description="Helical" evidence="8">
    <location>
        <begin position="57"/>
        <end position="76"/>
    </location>
</feature>
<dbReference type="InParanoid" id="Q754B4"/>
<dbReference type="PROSITE" id="PS00218">
    <property type="entry name" value="AMINO_ACID_PERMEASE_1"/>
    <property type="match status" value="1"/>
</dbReference>
<keyword evidence="7 8" id="KW-0472">Membrane</keyword>
<feature type="transmembrane region" description="Helical" evidence="8">
    <location>
        <begin position="417"/>
        <end position="440"/>
    </location>
</feature>
<dbReference type="InterPro" id="IPR004841">
    <property type="entry name" value="AA-permease/SLC12A_dom"/>
</dbReference>
<dbReference type="PANTHER" id="PTHR43341">
    <property type="entry name" value="AMINO ACID PERMEASE"/>
    <property type="match status" value="1"/>
</dbReference>
<evidence type="ECO:0000256" key="8">
    <source>
        <dbReference type="SAM" id="Phobius"/>
    </source>
</evidence>
<dbReference type="InterPro" id="IPR004840">
    <property type="entry name" value="Amino_acid_permease_CS"/>
</dbReference>
<dbReference type="GeneID" id="4621955"/>
<dbReference type="AlphaFoldDB" id="Q754B4"/>
<evidence type="ECO:0000259" key="9">
    <source>
        <dbReference type="Pfam" id="PF00324"/>
    </source>
</evidence>